<dbReference type="InterPro" id="IPR021309">
    <property type="entry name" value="YgaP-like_TM"/>
</dbReference>
<name>A0A087LYN3_9HYPH</name>
<proteinExistence type="predicted"/>
<keyword evidence="1" id="KW-0812">Transmembrane</keyword>
<comment type="caution">
    <text evidence="3">The sequence shown here is derived from an EMBL/GenBank/DDBJ whole genome shotgun (WGS) entry which is preliminary data.</text>
</comment>
<dbReference type="Gene3D" id="6.10.140.1340">
    <property type="match status" value="1"/>
</dbReference>
<dbReference type="AlphaFoldDB" id="A0A087LYN3"/>
<gene>
    <name evidence="3" type="ORF">JP75_19230</name>
</gene>
<keyword evidence="4" id="KW-1185">Reference proteome</keyword>
<feature type="domain" description="Inner membrane protein YgaP-like transmembrane" evidence="2">
    <location>
        <begin position="1"/>
        <end position="70"/>
    </location>
</feature>
<keyword evidence="1" id="KW-1133">Transmembrane helix</keyword>
<sequence>MRINVGSADRILRIIVGLALLILPFVSGLAFFANPVVQWGSVVVGLVLVVTALVRFCPLYTIFGLSSCKVSNR</sequence>
<organism evidence="3 4">
    <name type="scientific">Devosia riboflavina</name>
    <dbReference type="NCBI Taxonomy" id="46914"/>
    <lineage>
        <taxon>Bacteria</taxon>
        <taxon>Pseudomonadati</taxon>
        <taxon>Pseudomonadota</taxon>
        <taxon>Alphaproteobacteria</taxon>
        <taxon>Hyphomicrobiales</taxon>
        <taxon>Devosiaceae</taxon>
        <taxon>Devosia</taxon>
    </lineage>
</organism>
<evidence type="ECO:0000313" key="4">
    <source>
        <dbReference type="Proteomes" id="UP000028981"/>
    </source>
</evidence>
<dbReference type="STRING" id="46914.JP75_19230"/>
<dbReference type="EMBL" id="JQGC01000020">
    <property type="protein sequence ID" value="KFL29736.1"/>
    <property type="molecule type" value="Genomic_DNA"/>
</dbReference>
<reference evidence="3 4" key="1">
    <citation type="submission" date="2014-08" db="EMBL/GenBank/DDBJ databases">
        <authorList>
            <person name="Hassan Y.I."/>
            <person name="Lepp D."/>
            <person name="Zhou T."/>
        </authorList>
    </citation>
    <scope>NUCLEOTIDE SEQUENCE [LARGE SCALE GENOMIC DNA]</scope>
    <source>
        <strain evidence="3 4">IFO13584</strain>
    </source>
</reference>
<evidence type="ECO:0000313" key="3">
    <source>
        <dbReference type="EMBL" id="KFL29736.1"/>
    </source>
</evidence>
<feature type="transmembrane region" description="Helical" evidence="1">
    <location>
        <begin position="39"/>
        <end position="63"/>
    </location>
</feature>
<dbReference type="Proteomes" id="UP000028981">
    <property type="component" value="Unassembled WGS sequence"/>
</dbReference>
<keyword evidence="1" id="KW-0472">Membrane</keyword>
<accession>A0A087LYN3</accession>
<evidence type="ECO:0000259" key="2">
    <source>
        <dbReference type="Pfam" id="PF11127"/>
    </source>
</evidence>
<protein>
    <recommendedName>
        <fullName evidence="2">Inner membrane protein YgaP-like transmembrane domain-containing protein</fullName>
    </recommendedName>
</protein>
<feature type="transmembrane region" description="Helical" evidence="1">
    <location>
        <begin position="12"/>
        <end position="33"/>
    </location>
</feature>
<dbReference type="RefSeq" id="WP_035085903.1">
    <property type="nucleotide sequence ID" value="NZ_JQGC01000020.1"/>
</dbReference>
<evidence type="ECO:0000256" key="1">
    <source>
        <dbReference type="SAM" id="Phobius"/>
    </source>
</evidence>
<dbReference type="Pfam" id="PF11127">
    <property type="entry name" value="YgaP-like_TM"/>
    <property type="match status" value="1"/>
</dbReference>
<dbReference type="OrthoDB" id="9804804at2"/>